<sequence>MVVSITAVDGVDGWLGAGLALIMLAIAVVDRRRFIIPDVLTATALALGIVNAIVAGRDDAGAALVDATLRAMVLGLMFLSLRMIYARLRGRQGIGLGDVKLAAVAGLWLGWSTMPIAVEIAAVSALMVYAARRYILRHAVRRSSRLPFGLYFAPAIWLGWLLEATVLRSG</sequence>
<evidence type="ECO:0000313" key="5">
    <source>
        <dbReference type="EMBL" id="ABD88557.1"/>
    </source>
</evidence>
<keyword evidence="3" id="KW-1133">Transmembrane helix</keyword>
<dbReference type="GO" id="GO:0004190">
    <property type="term" value="F:aspartic-type endopeptidase activity"/>
    <property type="evidence" value="ECO:0007669"/>
    <property type="project" value="InterPro"/>
</dbReference>
<dbReference type="HOGENOM" id="CLU_057101_5_2_5"/>
<dbReference type="PANTHER" id="PTHR30487">
    <property type="entry name" value="TYPE 4 PREPILIN-LIKE PROTEINS LEADER PEPTIDE-PROCESSING ENZYME"/>
    <property type="match status" value="1"/>
</dbReference>
<name>Q212X9_RHOPB</name>
<dbReference type="InterPro" id="IPR014032">
    <property type="entry name" value="Peptidase_A24A_bac"/>
</dbReference>
<comment type="similarity">
    <text evidence="1 2">Belongs to the peptidase A24 family.</text>
</comment>
<feature type="domain" description="Prepilin type IV endopeptidase peptidase" evidence="4">
    <location>
        <begin position="19"/>
        <end position="127"/>
    </location>
</feature>
<dbReference type="GO" id="GO:0006465">
    <property type="term" value="P:signal peptide processing"/>
    <property type="evidence" value="ECO:0007669"/>
    <property type="project" value="TreeGrafter"/>
</dbReference>
<proteinExistence type="inferred from homology"/>
<gene>
    <name evidence="5" type="ordered locus">RPC_3012</name>
</gene>
<keyword evidence="3" id="KW-0812">Transmembrane</keyword>
<accession>Q212X9</accession>
<dbReference type="AlphaFoldDB" id="Q212X9"/>
<dbReference type="eggNOG" id="COG1989">
    <property type="taxonomic scope" value="Bacteria"/>
</dbReference>
<reference evidence="5" key="1">
    <citation type="submission" date="2006-03" db="EMBL/GenBank/DDBJ databases">
        <title>Complete sequence of Rhodopseudomonas palustris BisB18.</title>
        <authorList>
            <consortium name="US DOE Joint Genome Institute"/>
            <person name="Copeland A."/>
            <person name="Lucas S."/>
            <person name="Lapidus A."/>
            <person name="Barry K."/>
            <person name="Detter J.C."/>
            <person name="Glavina del Rio T."/>
            <person name="Hammon N."/>
            <person name="Israni S."/>
            <person name="Dalin E."/>
            <person name="Tice H."/>
            <person name="Pitluck S."/>
            <person name="Chain P."/>
            <person name="Malfatti S."/>
            <person name="Shin M."/>
            <person name="Vergez L."/>
            <person name="Schmutz J."/>
            <person name="Larimer F."/>
            <person name="Land M."/>
            <person name="Hauser L."/>
            <person name="Pelletier D.A."/>
            <person name="Kyrpides N."/>
            <person name="Anderson I."/>
            <person name="Oda Y."/>
            <person name="Harwood C.S."/>
            <person name="Richardson P."/>
        </authorList>
    </citation>
    <scope>NUCLEOTIDE SEQUENCE [LARGE SCALE GENOMIC DNA]</scope>
    <source>
        <strain evidence="5">BisB18</strain>
    </source>
</reference>
<evidence type="ECO:0000256" key="1">
    <source>
        <dbReference type="ARBA" id="ARBA00005801"/>
    </source>
</evidence>
<evidence type="ECO:0000256" key="3">
    <source>
        <dbReference type="SAM" id="Phobius"/>
    </source>
</evidence>
<evidence type="ECO:0000259" key="4">
    <source>
        <dbReference type="Pfam" id="PF01478"/>
    </source>
</evidence>
<dbReference type="KEGG" id="rpc:RPC_3012"/>
<feature type="transmembrane region" description="Helical" evidence="3">
    <location>
        <begin position="12"/>
        <end position="29"/>
    </location>
</feature>
<feature type="transmembrane region" description="Helical" evidence="3">
    <location>
        <begin position="34"/>
        <end position="54"/>
    </location>
</feature>
<dbReference type="PANTHER" id="PTHR30487:SF0">
    <property type="entry name" value="PREPILIN LEADER PEPTIDASE_N-METHYLTRANSFERASE-RELATED"/>
    <property type="match status" value="1"/>
</dbReference>
<dbReference type="Pfam" id="PF01478">
    <property type="entry name" value="Peptidase_A24"/>
    <property type="match status" value="1"/>
</dbReference>
<organism evidence="5">
    <name type="scientific">Rhodopseudomonas palustris (strain BisB18)</name>
    <dbReference type="NCBI Taxonomy" id="316056"/>
    <lineage>
        <taxon>Bacteria</taxon>
        <taxon>Pseudomonadati</taxon>
        <taxon>Pseudomonadota</taxon>
        <taxon>Alphaproteobacteria</taxon>
        <taxon>Hyphomicrobiales</taxon>
        <taxon>Nitrobacteraceae</taxon>
        <taxon>Rhodopseudomonas</taxon>
    </lineage>
</organism>
<evidence type="ECO:0000256" key="2">
    <source>
        <dbReference type="RuleBase" id="RU003793"/>
    </source>
</evidence>
<feature type="transmembrane region" description="Helical" evidence="3">
    <location>
        <begin position="60"/>
        <end position="81"/>
    </location>
</feature>
<keyword evidence="3" id="KW-0472">Membrane</keyword>
<dbReference type="EMBL" id="CP000301">
    <property type="protein sequence ID" value="ABD88557.1"/>
    <property type="molecule type" value="Genomic_DNA"/>
</dbReference>
<protein>
    <submittedName>
        <fullName evidence="5">Peptidase A24A, prepilin type IV</fullName>
    </submittedName>
</protein>
<dbReference type="STRING" id="316056.RPC_3012"/>
<feature type="transmembrane region" description="Helical" evidence="3">
    <location>
        <begin position="117"/>
        <end position="136"/>
    </location>
</feature>
<dbReference type="GO" id="GO:0005886">
    <property type="term" value="C:plasma membrane"/>
    <property type="evidence" value="ECO:0007669"/>
    <property type="project" value="TreeGrafter"/>
</dbReference>
<dbReference type="Gene3D" id="1.20.120.1220">
    <property type="match status" value="1"/>
</dbReference>
<dbReference type="PRINTS" id="PR00864">
    <property type="entry name" value="PREPILNPTASE"/>
</dbReference>
<dbReference type="InterPro" id="IPR050882">
    <property type="entry name" value="Prepilin_peptidase/N-MTase"/>
</dbReference>
<dbReference type="InterPro" id="IPR000045">
    <property type="entry name" value="Prepilin_IV_endopep_pep"/>
</dbReference>
<feature type="transmembrane region" description="Helical" evidence="3">
    <location>
        <begin position="148"/>
        <end position="167"/>
    </location>
</feature>